<name>A0A420Y4P0_9PEZI</name>
<gene>
    <name evidence="2" type="ORF">DL546_002776</name>
</gene>
<feature type="compositionally biased region" description="Basic and acidic residues" evidence="1">
    <location>
        <begin position="317"/>
        <end position="342"/>
    </location>
</feature>
<feature type="region of interest" description="Disordered" evidence="1">
    <location>
        <begin position="279"/>
        <end position="360"/>
    </location>
</feature>
<organism evidence="2 3">
    <name type="scientific">Coniochaeta pulveracea</name>
    <dbReference type="NCBI Taxonomy" id="177199"/>
    <lineage>
        <taxon>Eukaryota</taxon>
        <taxon>Fungi</taxon>
        <taxon>Dikarya</taxon>
        <taxon>Ascomycota</taxon>
        <taxon>Pezizomycotina</taxon>
        <taxon>Sordariomycetes</taxon>
        <taxon>Sordariomycetidae</taxon>
        <taxon>Coniochaetales</taxon>
        <taxon>Coniochaetaceae</taxon>
        <taxon>Coniochaeta</taxon>
    </lineage>
</organism>
<dbReference type="OrthoDB" id="20900at2759"/>
<sequence length="360" mass="39040">MSTPAQDDQLNGTKPKEDPADALAPGLPDMNDGDKQPAGRDGKGLSNRNSTMDRQDPNGGRHEVDMETSSAHKTQVESQEERSRSSSLASSVTSPTSSEINESTYGSITAAKEQPEPGAQATSAPPLPSEPIPGTQAASAPPLPSEPLPGTEKSTPAPLPSEPAPAQEDDGWEYHWNASTNSYWFYNRYTQVWSAENPRLAPAATSYAPGVPQPSAPTPTVVAGQVISDPTSLSGGYNPAIHGDYDPNAWYAQAARSLEEQTAEQQAAALNPEYATAGFFNRHTGQWQQPEQGPERHSDEAKSKRQLNNFFDVDAAANEHDGRSLRAERAGKKPTKAELKAYKEKRRARKEEKRRAWLRD</sequence>
<feature type="region of interest" description="Disordered" evidence="1">
    <location>
        <begin position="1"/>
        <end position="173"/>
    </location>
</feature>
<feature type="compositionally biased region" description="Polar residues" evidence="1">
    <location>
        <begin position="1"/>
        <end position="12"/>
    </location>
</feature>
<evidence type="ECO:0008006" key="4">
    <source>
        <dbReference type="Google" id="ProtNLM"/>
    </source>
</evidence>
<proteinExistence type="predicted"/>
<feature type="compositionally biased region" description="Basic and acidic residues" evidence="1">
    <location>
        <begin position="32"/>
        <end position="43"/>
    </location>
</feature>
<evidence type="ECO:0000256" key="1">
    <source>
        <dbReference type="SAM" id="MobiDB-lite"/>
    </source>
</evidence>
<dbReference type="EMBL" id="QVQW01000050">
    <property type="protein sequence ID" value="RKU42856.1"/>
    <property type="molecule type" value="Genomic_DNA"/>
</dbReference>
<comment type="caution">
    <text evidence="2">The sequence shown here is derived from an EMBL/GenBank/DDBJ whole genome shotgun (WGS) entry which is preliminary data.</text>
</comment>
<feature type="compositionally biased region" description="Basic and acidic residues" evidence="1">
    <location>
        <begin position="51"/>
        <end position="65"/>
    </location>
</feature>
<evidence type="ECO:0000313" key="3">
    <source>
        <dbReference type="Proteomes" id="UP000275385"/>
    </source>
</evidence>
<evidence type="ECO:0000313" key="2">
    <source>
        <dbReference type="EMBL" id="RKU42856.1"/>
    </source>
</evidence>
<keyword evidence="3" id="KW-1185">Reference proteome</keyword>
<feature type="compositionally biased region" description="Basic and acidic residues" evidence="1">
    <location>
        <begin position="349"/>
        <end position="360"/>
    </location>
</feature>
<feature type="compositionally biased region" description="Basic and acidic residues" evidence="1">
    <location>
        <begin position="293"/>
        <end position="303"/>
    </location>
</feature>
<dbReference type="Proteomes" id="UP000275385">
    <property type="component" value="Unassembled WGS sequence"/>
</dbReference>
<reference evidence="2 3" key="1">
    <citation type="submission" date="2018-08" db="EMBL/GenBank/DDBJ databases">
        <title>Draft genome of the lignicolous fungus Coniochaeta pulveracea.</title>
        <authorList>
            <person name="Borstlap C.J."/>
            <person name="De Witt R.N."/>
            <person name="Botha A."/>
            <person name="Volschenk H."/>
        </authorList>
    </citation>
    <scope>NUCLEOTIDE SEQUENCE [LARGE SCALE GENOMIC DNA]</scope>
    <source>
        <strain evidence="2 3">CAB683</strain>
    </source>
</reference>
<accession>A0A420Y4P0</accession>
<feature type="compositionally biased region" description="Low complexity" evidence="1">
    <location>
        <begin position="85"/>
        <end position="99"/>
    </location>
</feature>
<dbReference type="AlphaFoldDB" id="A0A420Y4P0"/>
<protein>
    <recommendedName>
        <fullName evidence="4">WW domain-containing protein</fullName>
    </recommendedName>
</protein>